<evidence type="ECO:0000256" key="5">
    <source>
        <dbReference type="ARBA" id="ARBA00048200"/>
    </source>
</evidence>
<dbReference type="RefSeq" id="WP_247812899.1">
    <property type="nucleotide sequence ID" value="NZ_CP095855.1"/>
</dbReference>
<keyword evidence="6" id="KW-0521">NADP</keyword>
<keyword evidence="9" id="KW-1185">Reference proteome</keyword>
<evidence type="ECO:0000256" key="2">
    <source>
        <dbReference type="ARBA" id="ARBA00010944"/>
    </source>
</evidence>
<evidence type="ECO:0000256" key="3">
    <source>
        <dbReference type="ARBA" id="ARBA00012929"/>
    </source>
</evidence>
<dbReference type="Proteomes" id="UP000830198">
    <property type="component" value="Chromosome"/>
</dbReference>
<evidence type="ECO:0000313" key="8">
    <source>
        <dbReference type="EMBL" id="UPK70735.1"/>
    </source>
</evidence>
<comment type="similarity">
    <text evidence="2 6">Belongs to the dTDP-4-dehydrorhamnose reductase family.</text>
</comment>
<evidence type="ECO:0000256" key="6">
    <source>
        <dbReference type="RuleBase" id="RU364082"/>
    </source>
</evidence>
<accession>A0ABY4I4C4</accession>
<dbReference type="InterPro" id="IPR029903">
    <property type="entry name" value="RmlD-like-bd"/>
</dbReference>
<dbReference type="EC" id="1.1.1.133" evidence="3 6"/>
<comment type="function">
    <text evidence="6">Catalyzes the reduction of dTDP-6-deoxy-L-lyxo-4-hexulose to yield dTDP-L-rhamnose.</text>
</comment>
<name>A0ABY4I4C4_CHIFI</name>
<dbReference type="SUPFAM" id="SSF51735">
    <property type="entry name" value="NAD(P)-binding Rossmann-fold domains"/>
    <property type="match status" value="1"/>
</dbReference>
<dbReference type="CDD" id="cd05254">
    <property type="entry name" value="dTDP_HR_like_SDR_e"/>
    <property type="match status" value="1"/>
</dbReference>
<dbReference type="PANTHER" id="PTHR10491">
    <property type="entry name" value="DTDP-4-DEHYDRORHAMNOSE REDUCTASE"/>
    <property type="match status" value="1"/>
</dbReference>
<proteinExistence type="inferred from homology"/>
<sequence length="302" mass="33932">MPIKVVIAGATGMLGQHLFRVFSGNPVYDVYAISRTGAHIPADRHIQLDMTDTAQLKKSMLALKPEIVIYAAAQVNVDLCEKDKDYAYALHVTAAKVLSELPSVKSFVYISSDAVFDGQRGNYVEKDSCNPLNYYATTKMLAEQELLKRSTDIYVIRVNIYGFHATPGNSLFEWAWNAFDKGEKITGFDNVYFNPLYVGTLARLVLKLLEKKVKKGVYHFGTSDTLSKYDFLLSIANAFNFDRSLLQKTELDQSKFKAPRPLNTTLCTNKIVAAGIRMPAFEEGMAELVNDFKKKFANEYNL</sequence>
<dbReference type="Gene3D" id="3.40.50.720">
    <property type="entry name" value="NAD(P)-binding Rossmann-like Domain"/>
    <property type="match status" value="1"/>
</dbReference>
<comment type="catalytic activity">
    <reaction evidence="5">
        <text>dTDP-beta-L-rhamnose + NADP(+) = dTDP-4-dehydro-beta-L-rhamnose + NADPH + H(+)</text>
        <dbReference type="Rhea" id="RHEA:21796"/>
        <dbReference type="ChEBI" id="CHEBI:15378"/>
        <dbReference type="ChEBI" id="CHEBI:57510"/>
        <dbReference type="ChEBI" id="CHEBI:57783"/>
        <dbReference type="ChEBI" id="CHEBI:58349"/>
        <dbReference type="ChEBI" id="CHEBI:62830"/>
        <dbReference type="EC" id="1.1.1.133"/>
    </reaction>
</comment>
<evidence type="ECO:0000256" key="1">
    <source>
        <dbReference type="ARBA" id="ARBA00004781"/>
    </source>
</evidence>
<dbReference type="Pfam" id="PF04321">
    <property type="entry name" value="RmlD_sub_bind"/>
    <property type="match status" value="1"/>
</dbReference>
<keyword evidence="6" id="KW-0560">Oxidoreductase</keyword>
<comment type="pathway">
    <text evidence="1 6">Carbohydrate biosynthesis; dTDP-L-rhamnose biosynthesis.</text>
</comment>
<dbReference type="PANTHER" id="PTHR10491:SF4">
    <property type="entry name" value="METHIONINE ADENOSYLTRANSFERASE 2 SUBUNIT BETA"/>
    <property type="match status" value="1"/>
</dbReference>
<evidence type="ECO:0000259" key="7">
    <source>
        <dbReference type="Pfam" id="PF04321"/>
    </source>
</evidence>
<gene>
    <name evidence="8" type="ORF">MYF79_05415</name>
</gene>
<dbReference type="EMBL" id="CP095855">
    <property type="protein sequence ID" value="UPK70735.1"/>
    <property type="molecule type" value="Genomic_DNA"/>
</dbReference>
<evidence type="ECO:0000256" key="4">
    <source>
        <dbReference type="ARBA" id="ARBA00017099"/>
    </source>
</evidence>
<protein>
    <recommendedName>
        <fullName evidence="4 6">dTDP-4-dehydrorhamnose reductase</fullName>
        <ecNumber evidence="3 6">1.1.1.133</ecNumber>
    </recommendedName>
</protein>
<evidence type="ECO:0000313" key="9">
    <source>
        <dbReference type="Proteomes" id="UP000830198"/>
    </source>
</evidence>
<reference evidence="8 9" key="1">
    <citation type="submission" date="2022-04" db="EMBL/GenBank/DDBJ databases">
        <title>The arsenic-methylating capacity of Chitinophaga filiformis YT5 during chitin decomposition.</title>
        <authorList>
            <person name="Chen G."/>
            <person name="Liang Y."/>
        </authorList>
    </citation>
    <scope>NUCLEOTIDE SEQUENCE [LARGE SCALE GENOMIC DNA]</scope>
    <source>
        <strain evidence="8 9">YT5</strain>
    </source>
</reference>
<feature type="domain" description="RmlD-like substrate binding" evidence="7">
    <location>
        <begin position="4"/>
        <end position="292"/>
    </location>
</feature>
<organism evidence="8 9">
    <name type="scientific">Chitinophaga filiformis</name>
    <name type="common">Myxococcus filiformis</name>
    <name type="synonym">Flexibacter filiformis</name>
    <dbReference type="NCBI Taxonomy" id="104663"/>
    <lineage>
        <taxon>Bacteria</taxon>
        <taxon>Pseudomonadati</taxon>
        <taxon>Bacteroidota</taxon>
        <taxon>Chitinophagia</taxon>
        <taxon>Chitinophagales</taxon>
        <taxon>Chitinophagaceae</taxon>
        <taxon>Chitinophaga</taxon>
    </lineage>
</organism>
<dbReference type="InterPro" id="IPR036291">
    <property type="entry name" value="NAD(P)-bd_dom_sf"/>
</dbReference>
<dbReference type="InterPro" id="IPR005913">
    <property type="entry name" value="dTDP_dehydrorham_reduct"/>
</dbReference>